<dbReference type="PANTHER" id="PTHR14159">
    <property type="entry name" value="ATAXIN-3-RELATED"/>
    <property type="match status" value="1"/>
</dbReference>
<feature type="domain" description="Josephin" evidence="19">
    <location>
        <begin position="1"/>
        <end position="55"/>
    </location>
</feature>
<dbReference type="EMBL" id="CAJOBR010074424">
    <property type="protein sequence ID" value="CAF5108614.1"/>
    <property type="molecule type" value="Genomic_DNA"/>
</dbReference>
<evidence type="ECO:0000256" key="13">
    <source>
        <dbReference type="ARBA" id="ARBA00023242"/>
    </source>
</evidence>
<evidence type="ECO:0000256" key="6">
    <source>
        <dbReference type="ARBA" id="ARBA00022670"/>
    </source>
</evidence>
<dbReference type="InterPro" id="IPR006155">
    <property type="entry name" value="Josephin"/>
</dbReference>
<dbReference type="Pfam" id="PF02099">
    <property type="entry name" value="Josephin"/>
    <property type="match status" value="1"/>
</dbReference>
<evidence type="ECO:0000256" key="2">
    <source>
        <dbReference type="ARBA" id="ARBA00004123"/>
    </source>
</evidence>
<keyword evidence="12" id="KW-0804">Transcription</keyword>
<dbReference type="PROSITE" id="PS50957">
    <property type="entry name" value="JOSEPHIN"/>
    <property type="match status" value="1"/>
</dbReference>
<gene>
    <name evidence="20" type="ORF">QYT958_LOCUS45274</name>
</gene>
<keyword evidence="5" id="KW-0963">Cytoplasm</keyword>
<evidence type="ECO:0000256" key="4">
    <source>
        <dbReference type="ARBA" id="ARBA00012759"/>
    </source>
</evidence>
<accession>A0A822ENY4</accession>
<name>A0A822ENY4_9BILA</name>
<evidence type="ECO:0000256" key="18">
    <source>
        <dbReference type="PROSITE-ProRule" id="PRU00331"/>
    </source>
</evidence>
<dbReference type="AlphaFoldDB" id="A0A822ENY4"/>
<evidence type="ECO:0000256" key="10">
    <source>
        <dbReference type="ARBA" id="ARBA00022807"/>
    </source>
</evidence>
<evidence type="ECO:0000256" key="5">
    <source>
        <dbReference type="ARBA" id="ARBA00022490"/>
    </source>
</evidence>
<evidence type="ECO:0000256" key="12">
    <source>
        <dbReference type="ARBA" id="ARBA00023163"/>
    </source>
</evidence>
<keyword evidence="11" id="KW-0805">Transcription regulation</keyword>
<comment type="function">
    <text evidence="14">Acts as a chain editing deubiquitinating enzyme that binds and cleaves 'Lys-48'-linked polyubiquitin chains, with a preference for chains containing four or more ubiquitin molecules thereby modulating protein degradation by the ubiquitin-proteasome pathway. Probably by regulating the IGF-1-insulin-like pathway, regulates lifespan. Regulates germline DNA double-strand-break repair and apoptosis in response to DNA damage by recruiting E4 ubiquitin-protein ligase ufd-2 to DNA repair foci. Interacts with key regulators of transcription and represses transcription. Acts as a histone-binding protein that regulates transcription.</text>
</comment>
<evidence type="ECO:0000256" key="3">
    <source>
        <dbReference type="ARBA" id="ARBA00004496"/>
    </source>
</evidence>
<keyword evidence="9" id="KW-0378">Hydrolase</keyword>
<evidence type="ECO:0000256" key="11">
    <source>
        <dbReference type="ARBA" id="ARBA00023015"/>
    </source>
</evidence>
<evidence type="ECO:0000259" key="19">
    <source>
        <dbReference type="PROSITE" id="PS50957"/>
    </source>
</evidence>
<comment type="subcellular location">
    <subcellularLocation>
        <location evidence="3">Cytoplasm</location>
    </subcellularLocation>
    <subcellularLocation>
        <location evidence="2">Nucleus</location>
    </subcellularLocation>
</comment>
<evidence type="ECO:0000256" key="1">
    <source>
        <dbReference type="ARBA" id="ARBA00000707"/>
    </source>
</evidence>
<dbReference type="PANTHER" id="PTHR14159:SF0">
    <property type="entry name" value="ATAXIN-3-RELATED"/>
    <property type="match status" value="1"/>
</dbReference>
<dbReference type="Proteomes" id="UP000663848">
    <property type="component" value="Unassembled WGS sequence"/>
</dbReference>
<dbReference type="GO" id="GO:0006508">
    <property type="term" value="P:proteolysis"/>
    <property type="evidence" value="ECO:0007669"/>
    <property type="project" value="UniProtKB-KW"/>
</dbReference>
<keyword evidence="8" id="KW-0833">Ubl conjugation pathway</keyword>
<evidence type="ECO:0000313" key="21">
    <source>
        <dbReference type="Proteomes" id="UP000663848"/>
    </source>
</evidence>
<comment type="caution">
    <text evidence="20">The sequence shown here is derived from an EMBL/GenBank/DDBJ whole genome shotgun (WGS) entry which is preliminary data.</text>
</comment>
<organism evidence="20 21">
    <name type="scientific">Rotaria socialis</name>
    <dbReference type="NCBI Taxonomy" id="392032"/>
    <lineage>
        <taxon>Eukaryota</taxon>
        <taxon>Metazoa</taxon>
        <taxon>Spiralia</taxon>
        <taxon>Gnathifera</taxon>
        <taxon>Rotifera</taxon>
        <taxon>Eurotatoria</taxon>
        <taxon>Bdelloidea</taxon>
        <taxon>Philodinida</taxon>
        <taxon>Philodinidae</taxon>
        <taxon>Rotaria</taxon>
    </lineage>
</organism>
<keyword evidence="10" id="KW-0788">Thiol protease</keyword>
<comment type="catalytic activity">
    <reaction evidence="1">
        <text>Thiol-dependent hydrolysis of ester, thioester, amide, peptide and isopeptide bonds formed by the C-terminal Gly of ubiquitin (a 76-residue protein attached to proteins as an intracellular targeting signal).</text>
        <dbReference type="EC" id="3.4.19.12"/>
    </reaction>
</comment>
<dbReference type="InterPro" id="IPR033865">
    <property type="entry name" value="Ataxin-3"/>
</dbReference>
<evidence type="ECO:0000313" key="20">
    <source>
        <dbReference type="EMBL" id="CAF5108614.1"/>
    </source>
</evidence>
<keyword evidence="6" id="KW-0645">Protease</keyword>
<comment type="caution">
    <text evidence="18">Lacks conserved residue(s) required for the propagation of feature annotation.</text>
</comment>
<evidence type="ECO:0000256" key="9">
    <source>
        <dbReference type="ARBA" id="ARBA00022801"/>
    </source>
</evidence>
<keyword evidence="7" id="KW-0677">Repeat</keyword>
<protein>
    <recommendedName>
        <fullName evidence="16">Ataxin-3 homolog</fullName>
        <ecNumber evidence="4">3.4.19.12</ecNumber>
    </recommendedName>
    <alternativeName>
        <fullName evidence="17">Machado-Joseph disease-like protein</fullName>
    </alternativeName>
</protein>
<dbReference type="FunFam" id="1.10.287.10:FF:000018">
    <property type="entry name" value="Ataxin-3 homolog"/>
    <property type="match status" value="1"/>
</dbReference>
<evidence type="ECO:0000256" key="15">
    <source>
        <dbReference type="ARBA" id="ARBA00063584"/>
    </source>
</evidence>
<dbReference type="Gene3D" id="1.10.287.10">
    <property type="entry name" value="S15/NS1, RNA-binding"/>
    <property type="match status" value="1"/>
</dbReference>
<evidence type="ECO:0000256" key="16">
    <source>
        <dbReference type="ARBA" id="ARBA00069055"/>
    </source>
</evidence>
<dbReference type="Gene3D" id="3.90.70.40">
    <property type="match status" value="1"/>
</dbReference>
<keyword evidence="13" id="KW-0539">Nucleus</keyword>
<evidence type="ECO:0000256" key="17">
    <source>
        <dbReference type="ARBA" id="ARBA00082365"/>
    </source>
</evidence>
<feature type="non-terminal residue" evidence="20">
    <location>
        <position position="1"/>
    </location>
</feature>
<sequence length="55" mass="5982">EGSLCAQHALNNLLQREIFSAVSLADIARVLDEQENSVLGRHTGHSENMDGSFIS</sequence>
<comment type="subunit">
    <text evidence="15">Forms a complex composed of deubiquitinating enzyme atx-3, adapter ubxn-5 and cdc-48.1. Forms a complex composed of deubiquitinating enzyme atx-3, E4 ubiquitin-protein ligase ufd-2 and cdc-48.1. Interacts (via RRDR motif) with cdc-48.1 (via N-terminus) and cdc-48.2 (via N-terminus); the interaction with cdc-48.1 is not required for atx-3 enzymatic activity. Interacts (via C-terminus) with ubxn-5. May interact with ned-8.</text>
</comment>
<evidence type="ECO:0000256" key="7">
    <source>
        <dbReference type="ARBA" id="ARBA00022737"/>
    </source>
</evidence>
<evidence type="ECO:0000256" key="14">
    <source>
        <dbReference type="ARBA" id="ARBA00060106"/>
    </source>
</evidence>
<dbReference type="GO" id="GO:0016579">
    <property type="term" value="P:protein deubiquitination"/>
    <property type="evidence" value="ECO:0007669"/>
    <property type="project" value="InterPro"/>
</dbReference>
<evidence type="ECO:0000256" key="8">
    <source>
        <dbReference type="ARBA" id="ARBA00022786"/>
    </source>
</evidence>
<reference evidence="20" key="1">
    <citation type="submission" date="2021-02" db="EMBL/GenBank/DDBJ databases">
        <authorList>
            <person name="Nowell W R."/>
        </authorList>
    </citation>
    <scope>NUCLEOTIDE SEQUENCE</scope>
</reference>
<proteinExistence type="predicted"/>
<dbReference type="GO" id="GO:0005737">
    <property type="term" value="C:cytoplasm"/>
    <property type="evidence" value="ECO:0007669"/>
    <property type="project" value="UniProtKB-SubCell"/>
</dbReference>
<dbReference type="EC" id="3.4.19.12" evidence="4"/>
<dbReference type="GO" id="GO:0005634">
    <property type="term" value="C:nucleus"/>
    <property type="evidence" value="ECO:0007669"/>
    <property type="project" value="UniProtKB-SubCell"/>
</dbReference>
<dbReference type="GO" id="GO:0004843">
    <property type="term" value="F:cysteine-type deubiquitinase activity"/>
    <property type="evidence" value="ECO:0007669"/>
    <property type="project" value="UniProtKB-EC"/>
</dbReference>